<name>A0A316AEF4_9ACTN</name>
<dbReference type="RefSeq" id="WP_109772812.1">
    <property type="nucleotide sequence ID" value="NZ_QGDQ01000002.1"/>
</dbReference>
<dbReference type="Pfam" id="PF08541">
    <property type="entry name" value="ACP_syn_III_C"/>
    <property type="match status" value="1"/>
</dbReference>
<evidence type="ECO:0000256" key="1">
    <source>
        <dbReference type="ARBA" id="ARBA00022679"/>
    </source>
</evidence>
<organism evidence="5 6">
    <name type="scientific">Quadrisphaera granulorum</name>
    <dbReference type="NCBI Taxonomy" id="317664"/>
    <lineage>
        <taxon>Bacteria</taxon>
        <taxon>Bacillati</taxon>
        <taxon>Actinomycetota</taxon>
        <taxon>Actinomycetes</taxon>
        <taxon>Kineosporiales</taxon>
        <taxon>Kineosporiaceae</taxon>
        <taxon>Quadrisphaera</taxon>
    </lineage>
</organism>
<dbReference type="InterPro" id="IPR013747">
    <property type="entry name" value="ACP_syn_III_C"/>
</dbReference>
<feature type="domain" description="Beta-ketoacyl-[acyl-carrier-protein] synthase III N-terminal" evidence="4">
    <location>
        <begin position="123"/>
        <end position="204"/>
    </location>
</feature>
<evidence type="ECO:0000259" key="3">
    <source>
        <dbReference type="Pfam" id="PF08541"/>
    </source>
</evidence>
<dbReference type="PANTHER" id="PTHR34069">
    <property type="entry name" value="3-OXOACYL-[ACYL-CARRIER-PROTEIN] SYNTHASE 3"/>
    <property type="match status" value="1"/>
</dbReference>
<evidence type="ECO:0000313" key="6">
    <source>
        <dbReference type="Proteomes" id="UP000245469"/>
    </source>
</evidence>
<reference evidence="5 6" key="1">
    <citation type="submission" date="2018-03" db="EMBL/GenBank/DDBJ databases">
        <title>Genomic Encyclopedia of Archaeal and Bacterial Type Strains, Phase II (KMG-II): from individual species to whole genera.</title>
        <authorList>
            <person name="Goeker M."/>
        </authorList>
    </citation>
    <scope>NUCLEOTIDE SEQUENCE [LARGE SCALE GENOMIC DNA]</scope>
    <source>
        <strain evidence="5 6">DSM 44889</strain>
    </source>
</reference>
<accession>A0A316AEF4</accession>
<dbReference type="OrthoDB" id="9788274at2"/>
<comment type="caution">
    <text evidence="5">The sequence shown here is derived from an EMBL/GenBank/DDBJ whole genome shotgun (WGS) entry which is preliminary data.</text>
</comment>
<dbReference type="InterPro" id="IPR016039">
    <property type="entry name" value="Thiolase-like"/>
</dbReference>
<dbReference type="Pfam" id="PF08545">
    <property type="entry name" value="ACP_syn_III"/>
    <property type="match status" value="1"/>
</dbReference>
<proteinExistence type="predicted"/>
<evidence type="ECO:0000256" key="2">
    <source>
        <dbReference type="ARBA" id="ARBA00023315"/>
    </source>
</evidence>
<dbReference type="NCBIfam" id="NF006720">
    <property type="entry name" value="PRK09258.1"/>
    <property type="match status" value="1"/>
</dbReference>
<dbReference type="AlphaFoldDB" id="A0A316AEF4"/>
<keyword evidence="6" id="KW-1185">Reference proteome</keyword>
<dbReference type="GO" id="GO:0004315">
    <property type="term" value="F:3-oxoacyl-[acyl-carrier-protein] synthase activity"/>
    <property type="evidence" value="ECO:0007669"/>
    <property type="project" value="InterPro"/>
</dbReference>
<protein>
    <submittedName>
        <fullName evidence="5">3-oxoacyl-[acyl-carrier-protein] synthase-3</fullName>
    </submittedName>
</protein>
<dbReference type="EMBL" id="QGDQ01000002">
    <property type="protein sequence ID" value="PWJ55739.1"/>
    <property type="molecule type" value="Genomic_DNA"/>
</dbReference>
<keyword evidence="1" id="KW-0808">Transferase</keyword>
<dbReference type="CDD" id="cd00830">
    <property type="entry name" value="KAS_III"/>
    <property type="match status" value="1"/>
</dbReference>
<evidence type="ECO:0000313" key="5">
    <source>
        <dbReference type="EMBL" id="PWJ55739.1"/>
    </source>
</evidence>
<sequence length="341" mass="35829">MNGNTSWRAANTALLSITAIEAPIVVTSDELDERLAGTMARLGIRAGLLERVTGIRERRLYPADVSCGEAAAMAGSKALSESGIDASDVGMVINTSVTRYHLEPAVSAVVHEAMGLPTSAMNFDITNACLGFINGLQTASAMIDSGQVRYAVVVGAEDISPMFDRTLDRLANQPVTRQEYLDEFASLTLGSGAVAAVLGRADEHPEGHRITGGVGRSGSSHHGLCVASAEQMVADGRGLLEHGVALVGEAFDAAEPEWGWSTGVARYVFHQVSKIHMAALVERTGVPWSKVPESYPVLGNVGPASLPMTLAREADSLEPGDRVLCLGVGSGLNSAFCEIVW</sequence>
<dbReference type="GO" id="GO:0006633">
    <property type="term" value="P:fatty acid biosynthetic process"/>
    <property type="evidence" value="ECO:0007669"/>
    <property type="project" value="InterPro"/>
</dbReference>
<keyword evidence="2" id="KW-0012">Acyltransferase</keyword>
<dbReference type="PANTHER" id="PTHR34069:SF3">
    <property type="entry name" value="ACYL-COA:ACYL-COA ALKYLTRANSFERASE"/>
    <property type="match status" value="1"/>
</dbReference>
<evidence type="ECO:0000259" key="4">
    <source>
        <dbReference type="Pfam" id="PF08545"/>
    </source>
</evidence>
<dbReference type="Proteomes" id="UP000245469">
    <property type="component" value="Unassembled WGS sequence"/>
</dbReference>
<feature type="domain" description="Beta-ketoacyl-[acyl-carrier-protein] synthase III C-terminal" evidence="3">
    <location>
        <begin position="264"/>
        <end position="335"/>
    </location>
</feature>
<dbReference type="GO" id="GO:0044550">
    <property type="term" value="P:secondary metabolite biosynthetic process"/>
    <property type="evidence" value="ECO:0007669"/>
    <property type="project" value="TreeGrafter"/>
</dbReference>
<dbReference type="SUPFAM" id="SSF53901">
    <property type="entry name" value="Thiolase-like"/>
    <property type="match status" value="1"/>
</dbReference>
<gene>
    <name evidence="5" type="ORF">BXY45_102102</name>
</gene>
<dbReference type="InterPro" id="IPR013751">
    <property type="entry name" value="ACP_syn_III_N"/>
</dbReference>
<dbReference type="Gene3D" id="3.40.47.10">
    <property type="match status" value="2"/>
</dbReference>